<protein>
    <submittedName>
        <fullName evidence="1">Uncharacterized protein</fullName>
    </submittedName>
</protein>
<gene>
    <name evidence="1" type="ORF">MUU47_15370</name>
</gene>
<dbReference type="EMBL" id="JALIGE010000075">
    <property type="protein sequence ID" value="MCS2162476.1"/>
    <property type="molecule type" value="Genomic_DNA"/>
</dbReference>
<name>A0ABT2E461_9ENTR</name>
<accession>A0ABT2E461</accession>
<proteinExistence type="predicted"/>
<reference evidence="1 2" key="1">
    <citation type="submission" date="2022-04" db="EMBL/GenBank/DDBJ databases">
        <title>Proposal of a three novel species of Scandinavium, Scandinavium hiltneri, Scandinavium manionii, Scandinavium tedordense.</title>
        <authorList>
            <person name="Maddock D.W."/>
            <person name="Brady C.L."/>
            <person name="Denman S."/>
            <person name="Arnold D."/>
        </authorList>
    </citation>
    <scope>NUCLEOTIDE SEQUENCE [LARGE SCALE GENOMIC DNA]</scope>
    <source>
        <strain evidence="1 2">H11S7</strain>
    </source>
</reference>
<dbReference type="RefSeq" id="WP_258989032.1">
    <property type="nucleotide sequence ID" value="NZ_JALIGE010000075.1"/>
</dbReference>
<comment type="caution">
    <text evidence="1">The sequence shown here is derived from an EMBL/GenBank/DDBJ whole genome shotgun (WGS) entry which is preliminary data.</text>
</comment>
<sequence>MTFYKTFGIEAHPGGKFLYSGYVSNYQRTCHPALILHATHHPISGDSKLGLRERYIGQDGKIVSQLVPFAPKYLLPRIWQQFSLDLTITGNTGTNALIVIACTPDVGRYPGPNGTTINLRQELANRTGREIIAYGSGVNQISIQDNGIPTSPNTLHACAYGKVQVLEYLMTSGIASHPVMGKNNQRLANYNPKVTHYLPQGGTMNNSMAKLPNTATKFGRRS</sequence>
<dbReference type="Proteomes" id="UP001205357">
    <property type="component" value="Unassembled WGS sequence"/>
</dbReference>
<keyword evidence="2" id="KW-1185">Reference proteome</keyword>
<evidence type="ECO:0000313" key="2">
    <source>
        <dbReference type="Proteomes" id="UP001205357"/>
    </source>
</evidence>
<organism evidence="1 2">
    <name type="scientific">Scandinavium hiltneri</name>
    <dbReference type="NCBI Taxonomy" id="2926519"/>
    <lineage>
        <taxon>Bacteria</taxon>
        <taxon>Pseudomonadati</taxon>
        <taxon>Pseudomonadota</taxon>
        <taxon>Gammaproteobacteria</taxon>
        <taxon>Enterobacterales</taxon>
        <taxon>Enterobacteriaceae</taxon>
        <taxon>Scandinavium</taxon>
    </lineage>
</organism>
<evidence type="ECO:0000313" key="1">
    <source>
        <dbReference type="EMBL" id="MCS2162476.1"/>
    </source>
</evidence>